<dbReference type="GO" id="GO:0015990">
    <property type="term" value="P:electron transport coupled proton transport"/>
    <property type="evidence" value="ECO:0007669"/>
    <property type="project" value="TreeGrafter"/>
</dbReference>
<dbReference type="PANTHER" id="PTHR42829:SF2">
    <property type="entry name" value="NADH-UBIQUINONE OXIDOREDUCTASE CHAIN 5"/>
    <property type="match status" value="1"/>
</dbReference>
<dbReference type="GO" id="GO:0003954">
    <property type="term" value="F:NADH dehydrogenase activity"/>
    <property type="evidence" value="ECO:0007669"/>
    <property type="project" value="TreeGrafter"/>
</dbReference>
<keyword evidence="3 7" id="KW-1133">Transmembrane helix</keyword>
<feature type="region of interest" description="Disordered" evidence="6">
    <location>
        <begin position="88"/>
        <end position="131"/>
    </location>
</feature>
<dbReference type="InterPro" id="IPR018393">
    <property type="entry name" value="NADHpl_OxRdtase_5_subgr"/>
</dbReference>
<feature type="transmembrane region" description="Helical" evidence="7">
    <location>
        <begin position="39"/>
        <end position="60"/>
    </location>
</feature>
<feature type="transmembrane region" description="Helical" evidence="7">
    <location>
        <begin position="156"/>
        <end position="182"/>
    </location>
</feature>
<dbReference type="EC" id="1.6.5.11" evidence="10"/>
<dbReference type="EMBL" id="CP036433">
    <property type="protein sequence ID" value="QDU95406.1"/>
    <property type="molecule type" value="Genomic_DNA"/>
</dbReference>
<feature type="transmembrane region" description="Helical" evidence="7">
    <location>
        <begin position="884"/>
        <end position="903"/>
    </location>
</feature>
<feature type="transmembrane region" description="Helical" evidence="7">
    <location>
        <begin position="496"/>
        <end position="517"/>
    </location>
</feature>
<evidence type="ECO:0000259" key="9">
    <source>
        <dbReference type="Pfam" id="PF00662"/>
    </source>
</evidence>
<evidence type="ECO:0000313" key="10">
    <source>
        <dbReference type="EMBL" id="QDU95406.1"/>
    </source>
</evidence>
<dbReference type="NCBIfam" id="TIGR01974">
    <property type="entry name" value="NDH_I_L"/>
    <property type="match status" value="1"/>
</dbReference>
<protein>
    <submittedName>
        <fullName evidence="10">NADH-quinone oxidoreductase subunit L</fullName>
        <ecNumber evidence="10">1.6.5.11</ecNumber>
    </submittedName>
</protein>
<organism evidence="10 11">
    <name type="scientific">Lignipirellula cremea</name>
    <dbReference type="NCBI Taxonomy" id="2528010"/>
    <lineage>
        <taxon>Bacteria</taxon>
        <taxon>Pseudomonadati</taxon>
        <taxon>Planctomycetota</taxon>
        <taxon>Planctomycetia</taxon>
        <taxon>Pirellulales</taxon>
        <taxon>Pirellulaceae</taxon>
        <taxon>Lignipirellula</taxon>
    </lineage>
</organism>
<keyword evidence="11" id="KW-1185">Reference proteome</keyword>
<feature type="transmembrane region" description="Helical" evidence="7">
    <location>
        <begin position="682"/>
        <end position="702"/>
    </location>
</feature>
<feature type="domain" description="NADH:quinone oxidoreductase/Mrp antiporter transmembrane" evidence="8">
    <location>
        <begin position="232"/>
        <end position="307"/>
    </location>
</feature>
<name>A0A518DU99_9BACT</name>
<feature type="transmembrane region" description="Helical" evidence="7">
    <location>
        <begin position="637"/>
        <end position="661"/>
    </location>
</feature>
<reference evidence="10 11" key="1">
    <citation type="submission" date="2019-02" db="EMBL/GenBank/DDBJ databases">
        <title>Deep-cultivation of Planctomycetes and their phenomic and genomic characterization uncovers novel biology.</title>
        <authorList>
            <person name="Wiegand S."/>
            <person name="Jogler M."/>
            <person name="Boedeker C."/>
            <person name="Pinto D."/>
            <person name="Vollmers J."/>
            <person name="Rivas-Marin E."/>
            <person name="Kohn T."/>
            <person name="Peeters S.H."/>
            <person name="Heuer A."/>
            <person name="Rast P."/>
            <person name="Oberbeckmann S."/>
            <person name="Bunk B."/>
            <person name="Jeske O."/>
            <person name="Meyerdierks A."/>
            <person name="Storesund J.E."/>
            <person name="Kallscheuer N."/>
            <person name="Luecker S."/>
            <person name="Lage O.M."/>
            <person name="Pohl T."/>
            <person name="Merkel B.J."/>
            <person name="Hornburger P."/>
            <person name="Mueller R.-W."/>
            <person name="Bruemmer F."/>
            <person name="Labrenz M."/>
            <person name="Spormann A.M."/>
            <person name="Op den Camp H."/>
            <person name="Overmann J."/>
            <person name="Amann R."/>
            <person name="Jetten M.S.M."/>
            <person name="Mascher T."/>
            <person name="Medema M.H."/>
            <person name="Devos D.P."/>
            <person name="Kaster A.-K."/>
            <person name="Ovreas L."/>
            <person name="Rohde M."/>
            <person name="Galperin M.Y."/>
            <person name="Jogler C."/>
        </authorList>
    </citation>
    <scope>NUCLEOTIDE SEQUENCE [LARGE SCALE GENOMIC DNA]</scope>
    <source>
        <strain evidence="10 11">Pla85_3_4</strain>
    </source>
</reference>
<feature type="transmembrane region" description="Helical" evidence="7">
    <location>
        <begin position="753"/>
        <end position="776"/>
    </location>
</feature>
<dbReference type="InterPro" id="IPR001516">
    <property type="entry name" value="Proton_antipo_N"/>
</dbReference>
<evidence type="ECO:0000256" key="1">
    <source>
        <dbReference type="ARBA" id="ARBA00004127"/>
    </source>
</evidence>
<dbReference type="Pfam" id="PF00662">
    <property type="entry name" value="Proton_antipo_N"/>
    <property type="match status" value="1"/>
</dbReference>
<dbReference type="KEGG" id="lcre:Pla8534_32210"/>
<dbReference type="GO" id="GO:0012505">
    <property type="term" value="C:endomembrane system"/>
    <property type="evidence" value="ECO:0007669"/>
    <property type="project" value="UniProtKB-SubCell"/>
</dbReference>
<feature type="transmembrane region" description="Helical" evidence="7">
    <location>
        <begin position="429"/>
        <end position="447"/>
    </location>
</feature>
<feature type="transmembrane region" description="Helical" evidence="7">
    <location>
        <begin position="241"/>
        <end position="257"/>
    </location>
</feature>
<feature type="compositionally biased region" description="Basic and acidic residues" evidence="6">
    <location>
        <begin position="118"/>
        <end position="131"/>
    </location>
</feature>
<evidence type="ECO:0000259" key="8">
    <source>
        <dbReference type="Pfam" id="PF00361"/>
    </source>
</evidence>
<evidence type="ECO:0000256" key="3">
    <source>
        <dbReference type="ARBA" id="ARBA00022989"/>
    </source>
</evidence>
<gene>
    <name evidence="10" type="primary">nuoL_3</name>
    <name evidence="10" type="ORF">Pla8534_32210</name>
</gene>
<dbReference type="RefSeq" id="WP_145054151.1">
    <property type="nucleotide sequence ID" value="NZ_CP036433.1"/>
</dbReference>
<feature type="transmembrane region" description="Helical" evidence="7">
    <location>
        <begin position="468"/>
        <end position="490"/>
    </location>
</feature>
<dbReference type="InterPro" id="IPR003945">
    <property type="entry name" value="NU5C-like"/>
</dbReference>
<dbReference type="GO" id="GO:0016020">
    <property type="term" value="C:membrane"/>
    <property type="evidence" value="ECO:0007669"/>
    <property type="project" value="UniProtKB-SubCell"/>
</dbReference>
<dbReference type="Pfam" id="PF00361">
    <property type="entry name" value="Proton_antipo_M"/>
    <property type="match status" value="2"/>
</dbReference>
<evidence type="ECO:0000256" key="2">
    <source>
        <dbReference type="ARBA" id="ARBA00022692"/>
    </source>
</evidence>
<comment type="subcellular location">
    <subcellularLocation>
        <location evidence="1">Endomembrane system</location>
        <topology evidence="1">Multi-pass membrane protein</topology>
    </subcellularLocation>
    <subcellularLocation>
        <location evidence="5">Membrane</location>
        <topology evidence="5">Multi-pass membrane protein</topology>
    </subcellularLocation>
</comment>
<dbReference type="InterPro" id="IPR001750">
    <property type="entry name" value="ND/Mrp_TM"/>
</dbReference>
<evidence type="ECO:0000256" key="6">
    <source>
        <dbReference type="SAM" id="MobiDB-lite"/>
    </source>
</evidence>
<dbReference type="GO" id="GO:0042773">
    <property type="term" value="P:ATP synthesis coupled electron transport"/>
    <property type="evidence" value="ECO:0007669"/>
    <property type="project" value="InterPro"/>
</dbReference>
<evidence type="ECO:0000256" key="7">
    <source>
        <dbReference type="SAM" id="Phobius"/>
    </source>
</evidence>
<feature type="domain" description="NADH-Ubiquinone oxidoreductase (complex I) chain 5 N-terminal" evidence="9">
    <location>
        <begin position="149"/>
        <end position="189"/>
    </location>
</feature>
<feature type="transmembrane region" description="Helical" evidence="7">
    <location>
        <begin position="552"/>
        <end position="573"/>
    </location>
</feature>
<dbReference type="Gene3D" id="1.20.5.2700">
    <property type="match status" value="2"/>
</dbReference>
<feature type="transmembrane region" description="Helical" evidence="7">
    <location>
        <begin position="215"/>
        <end position="235"/>
    </location>
</feature>
<dbReference type="AlphaFoldDB" id="A0A518DU99"/>
<dbReference type="PANTHER" id="PTHR42829">
    <property type="entry name" value="NADH-UBIQUINONE OXIDOREDUCTASE CHAIN 5"/>
    <property type="match status" value="1"/>
</dbReference>
<feature type="transmembrane region" description="Helical" evidence="7">
    <location>
        <begin position="278"/>
        <end position="297"/>
    </location>
</feature>
<dbReference type="Proteomes" id="UP000317648">
    <property type="component" value="Chromosome"/>
</dbReference>
<evidence type="ECO:0000256" key="4">
    <source>
        <dbReference type="ARBA" id="ARBA00023136"/>
    </source>
</evidence>
<dbReference type="GO" id="GO:0008137">
    <property type="term" value="F:NADH dehydrogenase (ubiquinone) activity"/>
    <property type="evidence" value="ECO:0007669"/>
    <property type="project" value="InterPro"/>
</dbReference>
<feature type="transmembrane region" description="Helical" evidence="7">
    <location>
        <begin position="524"/>
        <end position="546"/>
    </location>
</feature>
<keyword evidence="10" id="KW-0560">Oxidoreductase</keyword>
<proteinExistence type="predicted"/>
<feature type="compositionally biased region" description="Basic and acidic residues" evidence="6">
    <location>
        <begin position="92"/>
        <end position="111"/>
    </location>
</feature>
<accession>A0A518DU99</accession>
<evidence type="ECO:0000256" key="5">
    <source>
        <dbReference type="RuleBase" id="RU000320"/>
    </source>
</evidence>
<keyword evidence="2 5" id="KW-0812">Transmembrane</keyword>
<feature type="transmembrane region" description="Helical" evidence="7">
    <location>
        <begin position="6"/>
        <end position="27"/>
    </location>
</feature>
<evidence type="ECO:0000313" key="11">
    <source>
        <dbReference type="Proteomes" id="UP000317648"/>
    </source>
</evidence>
<feature type="domain" description="NADH:quinone oxidoreductase/Mrp antiporter transmembrane" evidence="8">
    <location>
        <begin position="411"/>
        <end position="627"/>
    </location>
</feature>
<dbReference type="OrthoDB" id="9807568at2"/>
<sequence length="909" mass="99352">MQTSFLPYLLLTAWLLPLAAFAVNLVAGRWLKKAGAWGVSIPAILGAAVCSYLSLAIWLYPGSHPSAPEAPGHASQASTAMVVRAQSPEAGHNADHSDADHSGHEAADHSHAAGGGHSDAHGHDAHGHGDHPVVPKRELSGVYYDLGHFGGMRLTISYYIDTLTIIMFCMVTLIASCIHFYAVGYMHDELHEVTDHEVTLSDGSHLKRPGRFARFFQYLSLFCFSMFGLVLAGNIAMVFCFWELVGICSYFLIGYYVERKSASTAANKAFIVNRVGDFGMIIGLMALWSALGTFSFGDVTRTDEAGHEVVTPGIFSQVRTAENGHLLISPYTDENGVSRGTPHTPAGFVRLGAQQEVADIVYHGVRAGQTHEQIEAEIESQIPIWRDPVKYRHELRGEIAVAQKQGNQAEVEQLQSVLAKSEKLGDSPYGYWLLIVAGLGIFCGCIGKSAQFPLHTWLPDAMEGPTPVSALVHSATMVAAGVYLVGRFYPVFTPEVLLVISIVGAITLFMAATIAIVATDIKRVLAYSTISQLGYMMLALGVGGWVAGLMHLVTHAFFKSLLFMCSGSVIHAVHTNEMPQMGGLLKKMPITAITMLIGCLAISGASIPFVIGLSGYYSKDKILEQLFWHAQSNESAYLAILFAVAAGGAAITAFYMFRLWFMTFMGKPRDHHAYDHAHESPRIMTAPLMILAFFAITVAWAGDWEWAGPLHDIALENLLEGARPPGTLADTPSVLGALSIVNEHGSHAAAVRIPVTLLAFGTAISGIALAACFYWLGYLDPADARRQFAPIYRFLWNKWYFDELYDFLFVRPTQVIGGLASRFDRRCIDGFIDGLARNTRRFSEGWEFFADRGVVDGTANLIARWTYDTGLALRNVQTGRLRQYVMFIVVGVVAVFLLISFFWSSSLAR</sequence>
<keyword evidence="4 7" id="KW-0472">Membrane</keyword>
<feature type="transmembrane region" description="Helical" evidence="7">
    <location>
        <begin position="593"/>
        <end position="617"/>
    </location>
</feature>